<gene>
    <name evidence="7" type="ORF">TWF481_006398</name>
</gene>
<evidence type="ECO:0000256" key="4">
    <source>
        <dbReference type="ARBA" id="ARBA00022964"/>
    </source>
</evidence>
<keyword evidence="8" id="KW-1185">Reference proteome</keyword>
<evidence type="ECO:0000256" key="2">
    <source>
        <dbReference type="ARBA" id="ARBA00021175"/>
    </source>
</evidence>
<sequence length="1082" mass="122209">MEDFLSDYAAVASASGSYVKLYLQQHTGEILEGTWWKHAQQWSFKQIMDSGVAAVPTPLAATMYPDDTVRLFFLDEDRVVQEFEIVNGEASIGSFCTVNASLPEGAGLSVVPNHYGEERFRLYHAGDEGYIQNYGFSSGEWHRPGGLASQIDFQSPIAGVNCYPWEWATPCIRTFYRNRSSELKMLEWNGLVDGWRIESTPFNELPEGAKFSVTCVEAQGSGKGSVSTAEKVMLFVVEDGQLLVSGRSGRTSWSPPSAVSIERDGTNIAAVSARQGDGNNDVHVFTSEEDGQFVHRILKDSDWEDSVINPAELLANPVAIAPIPIEMRLGRGHGDFRVGPAHEKKPEPKPTESVVEDLGSISFKEGLQTAGLSLGGLRDNSKGQYSHIQLPNDEDHEHIVFPKVDEATYDDSRNRLTFFYRAAIEQTSAVHKSSLIDSDLPAFFPLDIMKQRYKWSNPRKDGYPPHLDQGIFGNILDLFKFNGIFNKDFLGPIVQLFASSVPWSFSEGLTGSGAPWLFDRSKPVTMAGIQESTAKLHDKSRGIYTKDTIGDDPHWYTDEKFAQQHFSGTNPATIRAASRNWVGSFIKAAKAQGLNNFEKHAMASFKNSNLFVQDYSYFRAAMRQKGAHELSYTSTFQDRLSDLHGKFFHERYGCASVVLFDLNEDGKLHPLAIVLDYKEDDIGFSERSRVYEKNTNNAMPNSVVIFNKRMSPKDHGDEEHDWPWRYAKMCAQVSDWHRHEISTHLICTHLIEEGAIVAMMRTVEEQHVVFRLLKPHWIKTLPLNHAARLILMPAVIKPIAGFRPSDLNRFAMDAYEKFYWEDLYIPNDLKNRGFPHTVSDLKKDKYRNYSYAKNMVVMWDIIHTFVKKVLEDHYKDDNAVIQDTQIQDWVKEMQSDHGAQQKHFPNIRSRESLINAVTMCIHIASPQHTAVNYMQEYYQTFVPNKPPSFFRPLPKTPAELKKVNEEFVISSLPFVPPTLSIFHPLKNTVGIGNVWLLAAHLPHLLSEEVHAPLSMTAYADTAVRVEKLSGSKVSIKAAEDFRNDISALKTFFDETSKGMTTQVTKHGYDVMNPDKMAVSILI</sequence>
<keyword evidence="4" id="KW-0223">Dioxygenase</keyword>
<dbReference type="SUPFAM" id="SSF48484">
    <property type="entry name" value="Lipoxigenase"/>
    <property type="match status" value="1"/>
</dbReference>
<proteinExistence type="inferred from homology"/>
<dbReference type="GO" id="GO:0043651">
    <property type="term" value="P:linoleic acid metabolic process"/>
    <property type="evidence" value="ECO:0007669"/>
    <property type="project" value="UniProtKB-ARBA"/>
</dbReference>
<dbReference type="InterPro" id="IPR013819">
    <property type="entry name" value="LipOase_C"/>
</dbReference>
<dbReference type="GO" id="GO:0046872">
    <property type="term" value="F:metal ion binding"/>
    <property type="evidence" value="ECO:0007669"/>
    <property type="project" value="UniProtKB-KW"/>
</dbReference>
<dbReference type="InterPro" id="IPR000907">
    <property type="entry name" value="LipOase"/>
</dbReference>
<dbReference type="Pfam" id="PF00305">
    <property type="entry name" value="Lipoxygenase"/>
    <property type="match status" value="1"/>
</dbReference>
<dbReference type="InterPro" id="IPR036226">
    <property type="entry name" value="LipOase_C_sf"/>
</dbReference>
<name>A0AAV9WGN1_9PEZI</name>
<protein>
    <recommendedName>
        <fullName evidence="2">Manganese lipoxygenase</fullName>
    </recommendedName>
</protein>
<dbReference type="Gene3D" id="2.120.10.70">
    <property type="entry name" value="Fucose-specific lectin"/>
    <property type="match status" value="1"/>
</dbReference>
<evidence type="ECO:0000313" key="7">
    <source>
        <dbReference type="EMBL" id="KAK6507978.1"/>
    </source>
</evidence>
<dbReference type="EMBL" id="JAVHJL010000003">
    <property type="protein sequence ID" value="KAK6507978.1"/>
    <property type="molecule type" value="Genomic_DNA"/>
</dbReference>
<dbReference type="SUPFAM" id="SSF89372">
    <property type="entry name" value="Fucose-specific lectin"/>
    <property type="match status" value="2"/>
</dbReference>
<dbReference type="Proteomes" id="UP001370758">
    <property type="component" value="Unassembled WGS sequence"/>
</dbReference>
<dbReference type="AlphaFoldDB" id="A0AAV9WGN1"/>
<dbReference type="GO" id="GO:0034440">
    <property type="term" value="P:lipid oxidation"/>
    <property type="evidence" value="ECO:0007669"/>
    <property type="project" value="InterPro"/>
</dbReference>
<evidence type="ECO:0000259" key="6">
    <source>
        <dbReference type="PROSITE" id="PS51393"/>
    </source>
</evidence>
<evidence type="ECO:0000256" key="3">
    <source>
        <dbReference type="ARBA" id="ARBA00022723"/>
    </source>
</evidence>
<comment type="caution">
    <text evidence="7">The sequence shown here is derived from an EMBL/GenBank/DDBJ whole genome shotgun (WGS) entry which is preliminary data.</text>
</comment>
<dbReference type="GO" id="GO:0050584">
    <property type="term" value="F:linoleate 11-lipoxygenase activity"/>
    <property type="evidence" value="ECO:0007669"/>
    <property type="project" value="UniProtKB-ARBA"/>
</dbReference>
<dbReference type="PANTHER" id="PTHR11771">
    <property type="entry name" value="LIPOXYGENASE"/>
    <property type="match status" value="1"/>
</dbReference>
<organism evidence="7 8">
    <name type="scientific">Arthrobotrys musiformis</name>
    <dbReference type="NCBI Taxonomy" id="47236"/>
    <lineage>
        <taxon>Eukaryota</taxon>
        <taxon>Fungi</taxon>
        <taxon>Dikarya</taxon>
        <taxon>Ascomycota</taxon>
        <taxon>Pezizomycotina</taxon>
        <taxon>Orbiliomycetes</taxon>
        <taxon>Orbiliales</taxon>
        <taxon>Orbiliaceae</taxon>
        <taxon>Arthrobotrys</taxon>
    </lineage>
</organism>
<comment type="similarity">
    <text evidence="1">Belongs to the fungal fucose-specific lectin family.</text>
</comment>
<dbReference type="Gene3D" id="1.20.245.10">
    <property type="entry name" value="Lipoxygenase-1, Domain 5"/>
    <property type="match status" value="1"/>
</dbReference>
<accession>A0AAV9WGN1</accession>
<dbReference type="PROSITE" id="PS51393">
    <property type="entry name" value="LIPOXYGENASE_3"/>
    <property type="match status" value="1"/>
</dbReference>
<keyword evidence="3" id="KW-0479">Metal-binding</keyword>
<evidence type="ECO:0000256" key="5">
    <source>
        <dbReference type="ARBA" id="ARBA00023002"/>
    </source>
</evidence>
<feature type="domain" description="Lipoxygenase" evidence="6">
    <location>
        <begin position="554"/>
        <end position="1082"/>
    </location>
</feature>
<evidence type="ECO:0000256" key="1">
    <source>
        <dbReference type="ARBA" id="ARBA00009042"/>
    </source>
</evidence>
<evidence type="ECO:0000313" key="8">
    <source>
        <dbReference type="Proteomes" id="UP001370758"/>
    </source>
</evidence>
<dbReference type="Pfam" id="PF07938">
    <property type="entry name" value="Fungal_lectin"/>
    <property type="match status" value="1"/>
</dbReference>
<dbReference type="InterPro" id="IPR012475">
    <property type="entry name" value="Fungal_lectin"/>
</dbReference>
<dbReference type="Gene3D" id="3.10.450.60">
    <property type="match status" value="1"/>
</dbReference>
<keyword evidence="5" id="KW-0560">Oxidoreductase</keyword>
<reference evidence="7 8" key="1">
    <citation type="submission" date="2023-08" db="EMBL/GenBank/DDBJ databases">
        <authorList>
            <person name="Palmer J.M."/>
        </authorList>
    </citation>
    <scope>NUCLEOTIDE SEQUENCE [LARGE SCALE GENOMIC DNA]</scope>
    <source>
        <strain evidence="7 8">TWF481</strain>
    </source>
</reference>